<accession>A0AAN7SI69</accession>
<proteinExistence type="predicted"/>
<sequence>MKTALTGLRSGHVNFMKAKCKVLHLGQGNPQYQYRQRDEWIENRPVEKDLGILVDGKLDMSQQCALAAQKANRILGCIKRGMVSRPREVILPLYSTLMRPHLEYCVQLWGRQYKTWPC</sequence>
<dbReference type="PRINTS" id="PR01345">
    <property type="entry name" value="CERVTRCPTASE"/>
</dbReference>
<dbReference type="EMBL" id="JAUNZN010000001">
    <property type="protein sequence ID" value="KAK4830941.1"/>
    <property type="molecule type" value="Genomic_DNA"/>
</dbReference>
<dbReference type="AlphaFoldDB" id="A0AAN7SI69"/>
<reference evidence="1 2" key="1">
    <citation type="journal article" date="2023" name="J. Hered.">
        <title>Chromosome-level genome of the wood stork (Mycteria americana) provides insight into avian chromosome evolution.</title>
        <authorList>
            <person name="Flamio R. Jr."/>
            <person name="Ramstad K.M."/>
        </authorList>
    </citation>
    <scope>NUCLEOTIDE SEQUENCE [LARGE SCALE GENOMIC DNA]</scope>
    <source>
        <strain evidence="1">JAX WOST 10</strain>
    </source>
</reference>
<dbReference type="Proteomes" id="UP001333110">
    <property type="component" value="Unassembled WGS sequence"/>
</dbReference>
<name>A0AAN7SI69_MYCAM</name>
<evidence type="ECO:0008006" key="3">
    <source>
        <dbReference type="Google" id="ProtNLM"/>
    </source>
</evidence>
<dbReference type="PANTHER" id="PTHR33332">
    <property type="entry name" value="REVERSE TRANSCRIPTASE DOMAIN-CONTAINING PROTEIN"/>
    <property type="match status" value="1"/>
</dbReference>
<organism evidence="1 2">
    <name type="scientific">Mycteria americana</name>
    <name type="common">Wood stork</name>
    <dbReference type="NCBI Taxonomy" id="33587"/>
    <lineage>
        <taxon>Eukaryota</taxon>
        <taxon>Metazoa</taxon>
        <taxon>Chordata</taxon>
        <taxon>Craniata</taxon>
        <taxon>Vertebrata</taxon>
        <taxon>Euteleostomi</taxon>
        <taxon>Archelosauria</taxon>
        <taxon>Archosauria</taxon>
        <taxon>Dinosauria</taxon>
        <taxon>Saurischia</taxon>
        <taxon>Theropoda</taxon>
        <taxon>Coelurosauria</taxon>
        <taxon>Aves</taxon>
        <taxon>Neognathae</taxon>
        <taxon>Neoaves</taxon>
        <taxon>Aequornithes</taxon>
        <taxon>Ciconiiformes</taxon>
        <taxon>Ciconiidae</taxon>
        <taxon>Mycteria</taxon>
    </lineage>
</organism>
<keyword evidence="2" id="KW-1185">Reference proteome</keyword>
<evidence type="ECO:0000313" key="1">
    <source>
        <dbReference type="EMBL" id="KAK4830941.1"/>
    </source>
</evidence>
<comment type="caution">
    <text evidence="1">The sequence shown here is derived from an EMBL/GenBank/DDBJ whole genome shotgun (WGS) entry which is preliminary data.</text>
</comment>
<gene>
    <name evidence="1" type="ORF">QYF61_014314</name>
</gene>
<protein>
    <recommendedName>
        <fullName evidence="3">Rna-directed dna polymerase from mobile element jockey-like</fullName>
    </recommendedName>
</protein>
<evidence type="ECO:0000313" key="2">
    <source>
        <dbReference type="Proteomes" id="UP001333110"/>
    </source>
</evidence>